<feature type="domain" description="OmpA-like" evidence="2">
    <location>
        <begin position="189"/>
        <end position="316"/>
    </location>
</feature>
<evidence type="ECO:0000313" key="3">
    <source>
        <dbReference type="EMBL" id="TYK34057.1"/>
    </source>
</evidence>
<dbReference type="AlphaFoldDB" id="A0A5D3FHM4"/>
<sequence length="489" mass="55362">MKLKYIHILSMIAATALCIEKTEAQTNYADQISVQNLAVHKKAGVTRVTMDIDLSELDIKRNHLIVLTPVISSLSGAETEALPPVVIKGTTRDKVLKRPFRWKGKMVFEPEPAAEVVHRKGASQSIPYEAACRYADWQRAARLLFFTEVFGCADCGVGKEEKSVVEKVLPDFFKPDYRFAYIVPEVEPVKQRSERHSAHLNYKVGRYDLLTDFENNAAELAKVDKIVQELKTDKDLNITHFTVSGYASPEDTEQRNMLLSQRRAETFARYLKKKHGYTQQQFKVEWFGEDWKGLRKAVAASTLPNKDAIVEIIDKEPGWDARDARLKALDNGETYNLLLTEFYPPLRRNDYDIAFVSRPFNVEEAKQVLKTKPKLLSLNEMFLVAETYPQDSPQYKEVFDIAADTFPESEVAGINAAVGELLKNNPDAALKRVRNFPENDKALNVMGIAHAMKNEEPLAKAAFSKAARKGNADAAHNADQYQKYIEDNL</sequence>
<dbReference type="Pfam" id="PF00691">
    <property type="entry name" value="OmpA"/>
    <property type="match status" value="1"/>
</dbReference>
<dbReference type="Proteomes" id="UP000324383">
    <property type="component" value="Unassembled WGS sequence"/>
</dbReference>
<dbReference type="RefSeq" id="WP_148730363.1">
    <property type="nucleotide sequence ID" value="NZ_JAXFGO010000010.1"/>
</dbReference>
<dbReference type="Gene3D" id="3.30.1330.60">
    <property type="entry name" value="OmpA-like domain"/>
    <property type="match status" value="1"/>
</dbReference>
<keyword evidence="4" id="KW-1185">Reference proteome</keyword>
<evidence type="ECO:0000259" key="2">
    <source>
        <dbReference type="PROSITE" id="PS51123"/>
    </source>
</evidence>
<accession>A0A5D3FHM4</accession>
<keyword evidence="1" id="KW-0472">Membrane</keyword>
<protein>
    <submittedName>
        <fullName evidence="3">DUF3868 domain-containing protein</fullName>
    </submittedName>
</protein>
<evidence type="ECO:0000256" key="1">
    <source>
        <dbReference type="PROSITE-ProRule" id="PRU00473"/>
    </source>
</evidence>
<dbReference type="PROSITE" id="PS51123">
    <property type="entry name" value="OMPA_2"/>
    <property type="match status" value="1"/>
</dbReference>
<evidence type="ECO:0000313" key="4">
    <source>
        <dbReference type="Proteomes" id="UP000324383"/>
    </source>
</evidence>
<name>A0A5D3FHM4_9BACE</name>
<dbReference type="InterPro" id="IPR024480">
    <property type="entry name" value="DUF3868"/>
</dbReference>
<organism evidence="3 4">
    <name type="scientific">Bacteroides pyogenes</name>
    <dbReference type="NCBI Taxonomy" id="310300"/>
    <lineage>
        <taxon>Bacteria</taxon>
        <taxon>Pseudomonadati</taxon>
        <taxon>Bacteroidota</taxon>
        <taxon>Bacteroidia</taxon>
        <taxon>Bacteroidales</taxon>
        <taxon>Bacteroidaceae</taxon>
        <taxon>Bacteroides</taxon>
    </lineage>
</organism>
<comment type="caution">
    <text evidence="3">The sequence shown here is derived from an EMBL/GenBank/DDBJ whole genome shotgun (WGS) entry which is preliminary data.</text>
</comment>
<gene>
    <name evidence="3" type="ORF">FNJ60_05895</name>
</gene>
<dbReference type="InterPro" id="IPR036737">
    <property type="entry name" value="OmpA-like_sf"/>
</dbReference>
<dbReference type="GO" id="GO:0016020">
    <property type="term" value="C:membrane"/>
    <property type="evidence" value="ECO:0007669"/>
    <property type="project" value="UniProtKB-UniRule"/>
</dbReference>
<dbReference type="EMBL" id="VKLW01000010">
    <property type="protein sequence ID" value="TYK34057.1"/>
    <property type="molecule type" value="Genomic_DNA"/>
</dbReference>
<dbReference type="SUPFAM" id="SSF103088">
    <property type="entry name" value="OmpA-like"/>
    <property type="match status" value="1"/>
</dbReference>
<proteinExistence type="predicted"/>
<reference evidence="3 4" key="1">
    <citation type="submission" date="2019-07" db="EMBL/GenBank/DDBJ databases">
        <title>Draft Genome Sequences of Bacteroides pyogenes Strains Isolated from the Uterus Holstein Dairy Cows with Metritis.</title>
        <authorList>
            <person name="Cunha F."/>
            <person name="Galvao K.N."/>
            <person name="Jeon S.J."/>
            <person name="Jeong K.C."/>
        </authorList>
    </citation>
    <scope>NUCLEOTIDE SEQUENCE [LARGE SCALE GENOMIC DNA]</scope>
    <source>
        <strain evidence="3 4">KG-31</strain>
    </source>
</reference>
<dbReference type="Pfam" id="PF12984">
    <property type="entry name" value="DUF3868"/>
    <property type="match status" value="1"/>
</dbReference>
<dbReference type="InterPro" id="IPR006665">
    <property type="entry name" value="OmpA-like"/>
</dbReference>